<evidence type="ECO:0000313" key="7">
    <source>
        <dbReference type="EMBL" id="KAF4667064.1"/>
    </source>
</evidence>
<dbReference type="GO" id="GO:0007017">
    <property type="term" value="P:microtubule-based process"/>
    <property type="evidence" value="ECO:0007669"/>
    <property type="project" value="InterPro"/>
</dbReference>
<gene>
    <name evidence="7" type="ORF">FOL47_003790</name>
</gene>
<dbReference type="InterPro" id="IPR017975">
    <property type="entry name" value="Tubulin_CS"/>
</dbReference>
<accession>A0A7J6M6D6</accession>
<dbReference type="GO" id="GO:0005525">
    <property type="term" value="F:GTP binding"/>
    <property type="evidence" value="ECO:0007669"/>
    <property type="project" value="UniProtKB-UniRule"/>
</dbReference>
<dbReference type="Pfam" id="PF00091">
    <property type="entry name" value="Tubulin"/>
    <property type="match status" value="1"/>
</dbReference>
<comment type="caution">
    <text evidence="7">The sequence shown here is derived from an EMBL/GenBank/DDBJ whole genome shotgun (WGS) entry which is preliminary data.</text>
</comment>
<feature type="domain" description="Tubulin/FtsZ GTPase" evidence="6">
    <location>
        <begin position="25"/>
        <end position="138"/>
    </location>
</feature>
<dbReference type="InterPro" id="IPR036525">
    <property type="entry name" value="Tubulin/FtsZ_GTPase_sf"/>
</dbReference>
<dbReference type="GO" id="GO:0005874">
    <property type="term" value="C:microtubule"/>
    <property type="evidence" value="ECO:0007669"/>
    <property type="project" value="UniProtKB-KW"/>
</dbReference>
<dbReference type="PANTHER" id="PTHR11588">
    <property type="entry name" value="TUBULIN"/>
    <property type="match status" value="1"/>
</dbReference>
<evidence type="ECO:0000256" key="1">
    <source>
        <dbReference type="ARBA" id="ARBA00009636"/>
    </source>
</evidence>
<dbReference type="Proteomes" id="UP000591131">
    <property type="component" value="Unassembled WGS sequence"/>
</dbReference>
<dbReference type="InterPro" id="IPR000217">
    <property type="entry name" value="Tubulin"/>
</dbReference>
<reference evidence="7 8" key="1">
    <citation type="submission" date="2020-04" db="EMBL/GenBank/DDBJ databases">
        <title>Perkinsus chesapeaki whole genome sequence.</title>
        <authorList>
            <person name="Bogema D.R."/>
        </authorList>
    </citation>
    <scope>NUCLEOTIDE SEQUENCE [LARGE SCALE GENOMIC DNA]</scope>
    <source>
        <strain evidence="7">ATCC PRA-425</strain>
    </source>
</reference>
<protein>
    <recommendedName>
        <fullName evidence="6">Tubulin/FtsZ GTPase domain-containing protein</fullName>
    </recommendedName>
</protein>
<dbReference type="InterPro" id="IPR003008">
    <property type="entry name" value="Tubulin_FtsZ_GTPase"/>
</dbReference>
<dbReference type="EMBL" id="JAAPAO010000220">
    <property type="protein sequence ID" value="KAF4667064.1"/>
    <property type="molecule type" value="Genomic_DNA"/>
</dbReference>
<evidence type="ECO:0000256" key="5">
    <source>
        <dbReference type="RuleBase" id="RU000352"/>
    </source>
</evidence>
<evidence type="ECO:0000259" key="6">
    <source>
        <dbReference type="Pfam" id="PF00091"/>
    </source>
</evidence>
<comment type="similarity">
    <text evidence="1 5">Belongs to the tubulin family.</text>
</comment>
<dbReference type="Gene3D" id="3.40.50.1440">
    <property type="entry name" value="Tubulin/FtsZ, GTPase domain"/>
    <property type="match status" value="1"/>
</dbReference>
<proteinExistence type="inferred from homology"/>
<keyword evidence="4 5" id="KW-0342">GTP-binding</keyword>
<keyword evidence="3 5" id="KW-0547">Nucleotide-binding</keyword>
<keyword evidence="8" id="KW-1185">Reference proteome</keyword>
<evidence type="ECO:0000256" key="3">
    <source>
        <dbReference type="ARBA" id="ARBA00022741"/>
    </source>
</evidence>
<dbReference type="OrthoDB" id="10250004at2759"/>
<keyword evidence="2 5" id="KW-0493">Microtubule</keyword>
<dbReference type="PROSITE" id="PS00227">
    <property type="entry name" value="TUBULIN"/>
    <property type="match status" value="1"/>
</dbReference>
<evidence type="ECO:0000256" key="2">
    <source>
        <dbReference type="ARBA" id="ARBA00022701"/>
    </source>
</evidence>
<evidence type="ECO:0000256" key="4">
    <source>
        <dbReference type="ARBA" id="ARBA00023134"/>
    </source>
</evidence>
<evidence type="ECO:0000313" key="8">
    <source>
        <dbReference type="Proteomes" id="UP000591131"/>
    </source>
</evidence>
<dbReference type="AlphaFoldDB" id="A0A7J6M6D6"/>
<name>A0A7J6M6D6_PERCH</name>
<organism evidence="7 8">
    <name type="scientific">Perkinsus chesapeaki</name>
    <name type="common">Clam parasite</name>
    <name type="synonym">Perkinsus andrewsi</name>
    <dbReference type="NCBI Taxonomy" id="330153"/>
    <lineage>
        <taxon>Eukaryota</taxon>
        <taxon>Sar</taxon>
        <taxon>Alveolata</taxon>
        <taxon>Perkinsozoa</taxon>
        <taxon>Perkinsea</taxon>
        <taxon>Perkinsida</taxon>
        <taxon>Perkinsidae</taxon>
        <taxon>Perkinsus</taxon>
    </lineage>
</organism>
<dbReference type="PRINTS" id="PR01161">
    <property type="entry name" value="TUBULIN"/>
</dbReference>
<dbReference type="SUPFAM" id="SSF52490">
    <property type="entry name" value="Tubulin nucleotide-binding domain-like"/>
    <property type="match status" value="1"/>
</dbReference>
<sequence>MEIMRRQAKLKSGIFFRDQLCVSDSSARGRGGSWAMGYNDNDIQLLERIEDTLRREIEYSDRTTDAVVVHSMAGGTGSGLGSRVMEMLRDQLGHNGLLAAISVVADPTGGSPLRSINEILSLQRIQQTCDYSVLVENSCFPASSIETVNADVATTLIELMKNKSRLVIEDFQCAVCPMPSLKFAHVYSADGMENLRTRIPRQRPQRRSVVAARAVVDPAVRRQTSSSQTDAKGLSLAVTWGYTAMMVSDVQRNAESKLHHGAFMQHFSSYGVEKDMIFEAIQDVEDNIVTPYETAMVN</sequence>